<dbReference type="Proteomes" id="UP000616151">
    <property type="component" value="Unassembled WGS sequence"/>
</dbReference>
<name>A0ACC5R640_9HYPH</name>
<organism evidence="1 2">
    <name type="scientific">Taklimakanibacter albus</name>
    <dbReference type="NCBI Taxonomy" id="2800327"/>
    <lineage>
        <taxon>Bacteria</taxon>
        <taxon>Pseudomonadati</taxon>
        <taxon>Pseudomonadota</taxon>
        <taxon>Alphaproteobacteria</taxon>
        <taxon>Hyphomicrobiales</taxon>
        <taxon>Aestuariivirgaceae</taxon>
        <taxon>Taklimakanibacter</taxon>
    </lineage>
</organism>
<sequence>MRLRRGLAGTSALVLAWCFAAPEAFAERDTHSPSRVQKSGSIFDYFKRKREDRRNELRRNREPGPRIQNAPLIEADKPEPPLVYQPEKLEALRADSFTETEPTEPLAQAVYRELQSREATARVTRDEKSAIIELYRTNGFKPLWTTADGLDQRGQDVLNLLAMSADEAMEPSDYLPPALGAFSDSPASFKGDMVHLARLDLGLTAMALKYARHASGGRIIPNRLTKYNDITPDPVAPATAVKVLAWSPFPVEYLKGLQPKHPAYALFKTELAQKRAQLHAAESETIPLGRRVKPGEKDPRIVLARHHLERLGYLKVAGTEPDIVPAATGGSAADAKEVLDADVSAALKVFQTEAQIKVTGALDQATVNALNGRSEARMVAKLGYNMERLRWLPKSLGSKYIFVNQAAYQLEVVDNGREVWRTKVIIGKPNTQTVAFHDRMETVVFNPSWGVPPSIIKNEMLPILRRDPSYLDRLGYRVVTRNGQIVRSSSVNWSAYNKGVPYSIQQPPSDDNALGEVKFLFPNSHSIYFHDTPARSLFERSARAFSHGCVRVENPRIFAETLLKLDADEVAKRIDSGVSQSAKVRDEFKVHLTYFTAWPDQSGRIVYYDDVYGRDQRMETAFSATAVAVR</sequence>
<protein>
    <submittedName>
        <fullName evidence="1">L,D-transpeptidase family protein</fullName>
    </submittedName>
</protein>
<comment type="caution">
    <text evidence="1">The sequence shown here is derived from an EMBL/GenBank/DDBJ whole genome shotgun (WGS) entry which is preliminary data.</text>
</comment>
<accession>A0ACC5R640</accession>
<keyword evidence="2" id="KW-1185">Reference proteome</keyword>
<reference evidence="1" key="1">
    <citation type="submission" date="2021-01" db="EMBL/GenBank/DDBJ databases">
        <authorList>
            <person name="Sun Q."/>
        </authorList>
    </citation>
    <scope>NUCLEOTIDE SEQUENCE</scope>
    <source>
        <strain evidence="1">YIM B02566</strain>
    </source>
</reference>
<evidence type="ECO:0000313" key="2">
    <source>
        <dbReference type="Proteomes" id="UP000616151"/>
    </source>
</evidence>
<proteinExistence type="predicted"/>
<evidence type="ECO:0000313" key="1">
    <source>
        <dbReference type="EMBL" id="MBK1867833.1"/>
    </source>
</evidence>
<dbReference type="EMBL" id="JAENHL010000007">
    <property type="protein sequence ID" value="MBK1867833.1"/>
    <property type="molecule type" value="Genomic_DNA"/>
</dbReference>
<gene>
    <name evidence="1" type="ORF">JHL16_15855</name>
</gene>